<proteinExistence type="inferred from homology"/>
<dbReference type="EMBL" id="FORF01000012">
    <property type="protein sequence ID" value="SFJ19583.1"/>
    <property type="molecule type" value="Genomic_DNA"/>
</dbReference>
<comment type="similarity">
    <text evidence="2">Belongs to the OmpP1/FadL family.</text>
</comment>
<dbReference type="PANTHER" id="PTHR35093">
    <property type="entry name" value="OUTER MEMBRANE PROTEIN NMB0088-RELATED"/>
    <property type="match status" value="1"/>
</dbReference>
<dbReference type="Gene3D" id="2.40.160.60">
    <property type="entry name" value="Outer membrane protein transport protein (OMPP1/FadL/TodX)"/>
    <property type="match status" value="1"/>
</dbReference>
<dbReference type="GO" id="GO:0009279">
    <property type="term" value="C:cell outer membrane"/>
    <property type="evidence" value="ECO:0007669"/>
    <property type="project" value="UniProtKB-SubCell"/>
</dbReference>
<dbReference type="GO" id="GO:0015483">
    <property type="term" value="F:long-chain fatty acid transporting porin activity"/>
    <property type="evidence" value="ECO:0007669"/>
    <property type="project" value="TreeGrafter"/>
</dbReference>
<dbReference type="OrthoDB" id="6679728at2"/>
<dbReference type="AlphaFoldDB" id="A0A1I3PDN5"/>
<dbReference type="PANTHER" id="PTHR35093:SF8">
    <property type="entry name" value="OUTER MEMBRANE PROTEIN NMB0088-RELATED"/>
    <property type="match status" value="1"/>
</dbReference>
<keyword evidence="7" id="KW-0998">Cell outer membrane</keyword>
<dbReference type="RefSeq" id="WP_091522379.1">
    <property type="nucleotide sequence ID" value="NZ_FORF01000012.1"/>
</dbReference>
<evidence type="ECO:0000256" key="3">
    <source>
        <dbReference type="ARBA" id="ARBA00022452"/>
    </source>
</evidence>
<dbReference type="Proteomes" id="UP000242763">
    <property type="component" value="Unassembled WGS sequence"/>
</dbReference>
<keyword evidence="5 8" id="KW-0732">Signal</keyword>
<reference evidence="10" key="1">
    <citation type="submission" date="2016-10" db="EMBL/GenBank/DDBJ databases">
        <authorList>
            <person name="Varghese N."/>
            <person name="Submissions S."/>
        </authorList>
    </citation>
    <scope>NUCLEOTIDE SEQUENCE [LARGE SCALE GENOMIC DNA]</scope>
    <source>
        <strain evidence="10">DSM 21857</strain>
    </source>
</reference>
<evidence type="ECO:0000256" key="6">
    <source>
        <dbReference type="ARBA" id="ARBA00023136"/>
    </source>
</evidence>
<accession>A0A1I3PDN5</accession>
<feature type="signal peptide" evidence="8">
    <location>
        <begin position="1"/>
        <end position="24"/>
    </location>
</feature>
<evidence type="ECO:0000256" key="8">
    <source>
        <dbReference type="SAM" id="SignalP"/>
    </source>
</evidence>
<evidence type="ECO:0000313" key="10">
    <source>
        <dbReference type="Proteomes" id="UP000242763"/>
    </source>
</evidence>
<evidence type="ECO:0000313" key="9">
    <source>
        <dbReference type="EMBL" id="SFJ19583.1"/>
    </source>
</evidence>
<dbReference type="InterPro" id="IPR005017">
    <property type="entry name" value="OMPP1/FadL/TodX"/>
</dbReference>
<evidence type="ECO:0000256" key="1">
    <source>
        <dbReference type="ARBA" id="ARBA00004571"/>
    </source>
</evidence>
<evidence type="ECO:0000256" key="5">
    <source>
        <dbReference type="ARBA" id="ARBA00022729"/>
    </source>
</evidence>
<keyword evidence="6" id="KW-0472">Membrane</keyword>
<organism evidence="9 10">
    <name type="scientific">Aquamicrobium aerolatum DSM 21857</name>
    <dbReference type="NCBI Taxonomy" id="1121003"/>
    <lineage>
        <taxon>Bacteria</taxon>
        <taxon>Pseudomonadati</taxon>
        <taxon>Pseudomonadota</taxon>
        <taxon>Alphaproteobacteria</taxon>
        <taxon>Hyphomicrobiales</taxon>
        <taxon>Phyllobacteriaceae</taxon>
        <taxon>Aerobium</taxon>
    </lineage>
</organism>
<keyword evidence="10" id="KW-1185">Reference proteome</keyword>
<evidence type="ECO:0000256" key="7">
    <source>
        <dbReference type="ARBA" id="ARBA00023237"/>
    </source>
</evidence>
<gene>
    <name evidence="9" type="ORF">SAMN03080618_02304</name>
</gene>
<evidence type="ECO:0000256" key="2">
    <source>
        <dbReference type="ARBA" id="ARBA00008163"/>
    </source>
</evidence>
<dbReference type="Pfam" id="PF03349">
    <property type="entry name" value="Toluene_X"/>
    <property type="match status" value="1"/>
</dbReference>
<dbReference type="SUPFAM" id="SSF56935">
    <property type="entry name" value="Porins"/>
    <property type="match status" value="1"/>
</dbReference>
<feature type="chain" id="PRO_5017275281" evidence="8">
    <location>
        <begin position="25"/>
        <end position="385"/>
    </location>
</feature>
<dbReference type="STRING" id="1121003.SAMN03080618_02304"/>
<protein>
    <submittedName>
        <fullName evidence="9">Long-chain fatty acid transport protein</fullName>
    </submittedName>
</protein>
<sequence length="385" mass="40370">MTSKPVLAIVAGSIVLLAGATAHAGGFSRGSADTDILFEKSNFDLRAGVTHVVPTRKFTVHSDPALVGKSYTSSYTVPSVAVKARLADQLACAGTYVQAHGGDTNYEGRTTAGKLVENMGVDEYALTCSVNFQVGSGNLHLLGGGFVEQFNYKRTQLADIGPMVGAPVPVLVDAGLRLNGTDYGYRLGVAYEIPDIAFRTQLMYRSGTSYGANGNFTLGLPAMAGGPQTVAATGTGNLPQSVELKVQSGIAPGWLAFGSVKWTDWSVQRALVVTTPLTGAVPDTYNWKDGWTVSGGIGHAFNERVSGLAAISWDQGVGTGWDLSSDTWTFSLGGSVKDNIGGEFRGGLGFTYLTSASETRYPAGQNNAVGANWAYAFNLGYKLGF</sequence>
<name>A0A1I3PDN5_9HYPH</name>
<keyword evidence="4" id="KW-0812">Transmembrane</keyword>
<keyword evidence="3" id="KW-1134">Transmembrane beta strand</keyword>
<comment type="subcellular location">
    <subcellularLocation>
        <location evidence="1">Cell outer membrane</location>
        <topology evidence="1">Multi-pass membrane protein</topology>
    </subcellularLocation>
</comment>
<evidence type="ECO:0000256" key="4">
    <source>
        <dbReference type="ARBA" id="ARBA00022692"/>
    </source>
</evidence>